<dbReference type="Gene3D" id="1.20.120.330">
    <property type="entry name" value="Nucleotidyltransferases domain 2"/>
    <property type="match status" value="1"/>
</dbReference>
<dbReference type="SMART" id="SM00748">
    <property type="entry name" value="HEPN"/>
    <property type="match status" value="1"/>
</dbReference>
<accession>A0A7C1E8I8</accession>
<gene>
    <name evidence="3" type="ORF">ENO04_04080</name>
</gene>
<dbReference type="Pfam" id="PF05168">
    <property type="entry name" value="HEPN"/>
    <property type="match status" value="1"/>
</dbReference>
<evidence type="ECO:0000313" key="3">
    <source>
        <dbReference type="EMBL" id="HDS10776.1"/>
    </source>
</evidence>
<feature type="compositionally biased region" description="Acidic residues" evidence="1">
    <location>
        <begin position="101"/>
        <end position="114"/>
    </location>
</feature>
<feature type="region of interest" description="Disordered" evidence="1">
    <location>
        <begin position="95"/>
        <end position="114"/>
    </location>
</feature>
<dbReference type="PROSITE" id="PS50910">
    <property type="entry name" value="HEPN"/>
    <property type="match status" value="1"/>
</dbReference>
<feature type="domain" description="HEPN" evidence="2">
    <location>
        <begin position="11"/>
        <end position="128"/>
    </location>
</feature>
<proteinExistence type="predicted"/>
<evidence type="ECO:0000259" key="2">
    <source>
        <dbReference type="PROSITE" id="PS50910"/>
    </source>
</evidence>
<dbReference type="AlphaFoldDB" id="A0A7C1E8I8"/>
<dbReference type="InterPro" id="IPR007842">
    <property type="entry name" value="HEPN_dom"/>
</dbReference>
<organism evidence="3">
    <name type="scientific">Fervidicoccus fontis</name>
    <dbReference type="NCBI Taxonomy" id="683846"/>
    <lineage>
        <taxon>Archaea</taxon>
        <taxon>Thermoproteota</taxon>
        <taxon>Thermoprotei</taxon>
        <taxon>Fervidicoccales</taxon>
        <taxon>Fervidicoccaceae</taxon>
        <taxon>Fervidicoccus</taxon>
    </lineage>
</organism>
<dbReference type="SUPFAM" id="SSF81593">
    <property type="entry name" value="Nucleotidyltransferase substrate binding subunit/domain"/>
    <property type="match status" value="1"/>
</dbReference>
<name>A0A7C1E8I8_9CREN</name>
<evidence type="ECO:0000256" key="1">
    <source>
        <dbReference type="SAM" id="MobiDB-lite"/>
    </source>
</evidence>
<sequence length="141" mass="16542">MNNISMAEAYLRQASERIRHAREALEHGNYSYVIRQCQEAVELLLKASLRLVGVEPPKWHDVGPVLKKEIERFPEWFRKEIPMLSRISRRLRREREPSMYGDEETGTPPDELYDKDDATEALEWASYVLSAVEKLLLEVKK</sequence>
<protein>
    <submittedName>
        <fullName evidence="3">HEPN domain-containing protein</fullName>
    </submittedName>
</protein>
<comment type="caution">
    <text evidence="3">The sequence shown here is derived from an EMBL/GenBank/DDBJ whole genome shotgun (WGS) entry which is preliminary data.</text>
</comment>
<dbReference type="EMBL" id="DSDY01000129">
    <property type="protein sequence ID" value="HDS10776.1"/>
    <property type="molecule type" value="Genomic_DNA"/>
</dbReference>
<reference evidence="3" key="1">
    <citation type="journal article" date="2020" name="mSystems">
        <title>Genome- and Community-Level Interaction Insights into Carbon Utilization and Element Cycling Functions of Hydrothermarchaeota in Hydrothermal Sediment.</title>
        <authorList>
            <person name="Zhou Z."/>
            <person name="Liu Y."/>
            <person name="Xu W."/>
            <person name="Pan J."/>
            <person name="Luo Z.H."/>
            <person name="Li M."/>
        </authorList>
    </citation>
    <scope>NUCLEOTIDE SEQUENCE [LARGE SCALE GENOMIC DNA]</scope>
    <source>
        <strain evidence="3">SpSt-123</strain>
    </source>
</reference>